<dbReference type="Proteomes" id="UP000285138">
    <property type="component" value="Unassembled WGS sequence"/>
</dbReference>
<evidence type="ECO:0000313" key="5">
    <source>
        <dbReference type="Proteomes" id="UP000285138"/>
    </source>
</evidence>
<feature type="domain" description="NADPH-dependent FMN reductase-like" evidence="3">
    <location>
        <begin position="1"/>
        <end position="153"/>
    </location>
</feature>
<organism evidence="4 5">
    <name type="scientific">Candidatus Syntrophonatronum acetioxidans</name>
    <dbReference type="NCBI Taxonomy" id="1795816"/>
    <lineage>
        <taxon>Bacteria</taxon>
        <taxon>Bacillati</taxon>
        <taxon>Bacillota</taxon>
        <taxon>Clostridia</taxon>
        <taxon>Eubacteriales</taxon>
        <taxon>Syntrophomonadaceae</taxon>
        <taxon>Candidatus Syntrophonatronum</taxon>
    </lineage>
</organism>
<gene>
    <name evidence="4" type="ORF">D5R97_06665</name>
</gene>
<evidence type="ECO:0000256" key="1">
    <source>
        <dbReference type="ARBA" id="ARBA00022630"/>
    </source>
</evidence>
<protein>
    <submittedName>
        <fullName evidence="4">Flavodoxin family protein</fullName>
    </submittedName>
</protein>
<dbReference type="Gene3D" id="3.40.50.360">
    <property type="match status" value="1"/>
</dbReference>
<dbReference type="PANTHER" id="PTHR43278">
    <property type="entry name" value="NAD(P)H-DEPENDENT FMN-CONTAINING OXIDOREDUCTASE YWQN-RELATED"/>
    <property type="match status" value="1"/>
</dbReference>
<dbReference type="AlphaFoldDB" id="A0A424YCY1"/>
<evidence type="ECO:0000256" key="2">
    <source>
        <dbReference type="ARBA" id="ARBA00022643"/>
    </source>
</evidence>
<comment type="caution">
    <text evidence="4">The sequence shown here is derived from an EMBL/GenBank/DDBJ whole genome shotgun (WGS) entry which is preliminary data.</text>
</comment>
<accession>A0A424YCY1</accession>
<dbReference type="PANTHER" id="PTHR43278:SF1">
    <property type="entry name" value="IRON-SULFUR FLAVOPROTEIN MJ1083"/>
    <property type="match status" value="1"/>
</dbReference>
<evidence type="ECO:0000313" key="4">
    <source>
        <dbReference type="EMBL" id="RQD75164.1"/>
    </source>
</evidence>
<evidence type="ECO:0000259" key="3">
    <source>
        <dbReference type="Pfam" id="PF03358"/>
    </source>
</evidence>
<sequence>MLILGLNGSAHEHGNTADLLTYGLEEAAKMGVDTDLIFIQEALEELDNPFCTVCDPRCPGACYQGKKLEEMYALLKESDGILVGSPVYFGTVSTQVKGFWDLSRKLRNEKGLINKVGGAVSVGAARFGGQEHTIRCLHDMMLVHGMTIVGDGHESADPGHNGACSHRPSIKDDYAIARVRVLARRIVDVARATQSLRKG</sequence>
<dbReference type="InterPro" id="IPR051796">
    <property type="entry name" value="ISF_SsuE-like"/>
</dbReference>
<dbReference type="EMBL" id="QZAA01000169">
    <property type="protein sequence ID" value="RQD75164.1"/>
    <property type="molecule type" value="Genomic_DNA"/>
</dbReference>
<dbReference type="GO" id="GO:0016491">
    <property type="term" value="F:oxidoreductase activity"/>
    <property type="evidence" value="ECO:0007669"/>
    <property type="project" value="InterPro"/>
</dbReference>
<dbReference type="InterPro" id="IPR029039">
    <property type="entry name" value="Flavoprotein-like_sf"/>
</dbReference>
<dbReference type="Pfam" id="PF03358">
    <property type="entry name" value="FMN_red"/>
    <property type="match status" value="1"/>
</dbReference>
<keyword evidence="1" id="KW-0285">Flavoprotein</keyword>
<dbReference type="SUPFAM" id="SSF52218">
    <property type="entry name" value="Flavoproteins"/>
    <property type="match status" value="1"/>
</dbReference>
<proteinExistence type="predicted"/>
<dbReference type="InterPro" id="IPR005025">
    <property type="entry name" value="FMN_Rdtase-like_dom"/>
</dbReference>
<name>A0A424YCY1_9FIRM</name>
<reference evidence="4 5" key="1">
    <citation type="submission" date="2018-08" db="EMBL/GenBank/DDBJ databases">
        <title>The metabolism and importance of syntrophic acetate oxidation coupled to methane or sulfide production in haloalkaline environments.</title>
        <authorList>
            <person name="Timmers P.H.A."/>
            <person name="Vavourakis C.D."/>
            <person name="Sorokin D.Y."/>
            <person name="Sinninghe Damste J.S."/>
            <person name="Muyzer G."/>
            <person name="Stams A.J.M."/>
            <person name="Plugge C.M."/>
        </authorList>
    </citation>
    <scope>NUCLEOTIDE SEQUENCE [LARGE SCALE GENOMIC DNA]</scope>
    <source>
        <strain evidence="4">MSAO_Bac1</strain>
    </source>
</reference>
<keyword evidence="2" id="KW-0288">FMN</keyword>